<keyword evidence="2" id="KW-1185">Reference proteome</keyword>
<dbReference type="Proteomes" id="UP001530377">
    <property type="component" value="Unassembled WGS sequence"/>
</dbReference>
<gene>
    <name evidence="1" type="ORF">ACHAXA_007113</name>
</gene>
<reference evidence="1 2" key="1">
    <citation type="submission" date="2024-10" db="EMBL/GenBank/DDBJ databases">
        <title>Updated reference genomes for cyclostephanoid diatoms.</title>
        <authorList>
            <person name="Roberts W.R."/>
            <person name="Alverson A.J."/>
        </authorList>
    </citation>
    <scope>NUCLEOTIDE SEQUENCE [LARGE SCALE GENOMIC DNA]</scope>
    <source>
        <strain evidence="1 2">AJA228-03</strain>
    </source>
</reference>
<protein>
    <submittedName>
        <fullName evidence="1">Uncharacterized protein</fullName>
    </submittedName>
</protein>
<comment type="caution">
    <text evidence="1">The sequence shown here is derived from an EMBL/GenBank/DDBJ whole genome shotgun (WGS) entry which is preliminary data.</text>
</comment>
<dbReference type="PANTHER" id="PTHR31152">
    <property type="entry name" value="PLAC8 FAMILY PROTEIN"/>
    <property type="match status" value="1"/>
</dbReference>
<proteinExistence type="predicted"/>
<evidence type="ECO:0000313" key="1">
    <source>
        <dbReference type="EMBL" id="KAL3817259.1"/>
    </source>
</evidence>
<dbReference type="EMBL" id="JALLPB020000112">
    <property type="protein sequence ID" value="KAL3817259.1"/>
    <property type="molecule type" value="Genomic_DNA"/>
</dbReference>
<dbReference type="PANTHER" id="PTHR31152:SF1">
    <property type="entry name" value="PLAC8 FAMILY PROTEIN"/>
    <property type="match status" value="1"/>
</dbReference>
<name>A0ABD3RYE0_9STRA</name>
<sequence>MSCLFCFSGDKLSPDERRGKYGDLWGQYADNEATFKVNLCGAPCAEPCCYVGSMICSPCAQYKLRHMALNHLEPGSGWRNYTCCQGMFGGCCCIQPGNMGEDGCPQCCMCLEGCCCPGMAVSASQGIIMQRYDLGLDSDDVRIIRCNNCLQICSLCASCLNICIDCEGDNAIVNCINLVADVVFCCVSGCMTARVYHEINEREREAPKGYRMDR</sequence>
<organism evidence="1 2">
    <name type="scientific">Cyclostephanos tholiformis</name>
    <dbReference type="NCBI Taxonomy" id="382380"/>
    <lineage>
        <taxon>Eukaryota</taxon>
        <taxon>Sar</taxon>
        <taxon>Stramenopiles</taxon>
        <taxon>Ochrophyta</taxon>
        <taxon>Bacillariophyta</taxon>
        <taxon>Coscinodiscophyceae</taxon>
        <taxon>Thalassiosirophycidae</taxon>
        <taxon>Stephanodiscales</taxon>
        <taxon>Stephanodiscaceae</taxon>
        <taxon>Cyclostephanos</taxon>
    </lineage>
</organism>
<accession>A0ABD3RYE0</accession>
<dbReference type="AlphaFoldDB" id="A0ABD3RYE0"/>
<evidence type="ECO:0000313" key="2">
    <source>
        <dbReference type="Proteomes" id="UP001530377"/>
    </source>
</evidence>